<feature type="transmembrane region" description="Helical" evidence="1">
    <location>
        <begin position="77"/>
        <end position="98"/>
    </location>
</feature>
<comment type="caution">
    <text evidence="2">The sequence shown here is derived from an EMBL/GenBank/DDBJ whole genome shotgun (WGS) entry which is preliminary data.</text>
</comment>
<feature type="transmembrane region" description="Helical" evidence="1">
    <location>
        <begin position="12"/>
        <end position="30"/>
    </location>
</feature>
<feature type="transmembrane region" description="Helical" evidence="1">
    <location>
        <begin position="203"/>
        <end position="220"/>
    </location>
</feature>
<accession>A0ABT9YZ17</accession>
<proteinExistence type="predicted"/>
<evidence type="ECO:0000256" key="1">
    <source>
        <dbReference type="SAM" id="Phobius"/>
    </source>
</evidence>
<keyword evidence="1" id="KW-1133">Transmembrane helix</keyword>
<keyword evidence="1" id="KW-0812">Transmembrane</keyword>
<reference evidence="2 3" key="1">
    <citation type="submission" date="2023-07" db="EMBL/GenBank/DDBJ databases">
        <title>Genomic Encyclopedia of Type Strains, Phase IV (KMG-IV): sequencing the most valuable type-strain genomes for metagenomic binning, comparative biology and taxonomic classification.</title>
        <authorList>
            <person name="Goeker M."/>
        </authorList>
    </citation>
    <scope>NUCLEOTIDE SEQUENCE [LARGE SCALE GENOMIC DNA]</scope>
    <source>
        <strain evidence="2 3">DSM 17723</strain>
    </source>
</reference>
<dbReference type="EMBL" id="JAUSTZ010000001">
    <property type="protein sequence ID" value="MDQ0224315.1"/>
    <property type="molecule type" value="Genomic_DNA"/>
</dbReference>
<name>A0ABT9YZ17_9BACI</name>
<protein>
    <submittedName>
        <fullName evidence="2">Uncharacterized protein</fullName>
    </submittedName>
</protein>
<feature type="transmembrane region" description="Helical" evidence="1">
    <location>
        <begin position="36"/>
        <end position="56"/>
    </location>
</feature>
<feature type="transmembrane region" description="Helical" evidence="1">
    <location>
        <begin position="129"/>
        <end position="145"/>
    </location>
</feature>
<sequence length="291" mass="34654">MRTLNRRRKNTIPFIILLVIHVVMLIYTVRKKNDKSLLVLLFSNIGFAYLFEAVVLNFLRGYTYLPKIVKNKVHDNILGAVFSQAIYVPIVATFISAFKLNWKWKVLFSTYFSIIERLFIKWKIFRTKWWKTSYTFIFTFVYFFLSDSWNKLLRKNYFLVRKITEYLSIYSIGSTGLFFLAIFKNFKLGRGRIHTWKEHYTMIPFFASSFALIQIGLNQLKSRRGKLLLFICVNGIDFLLKRLNLLKDNESLKYLILHHLLGYFISKKVLKFVSTTMKSEEIKEQTSFPNK</sequence>
<feature type="transmembrane region" description="Helical" evidence="1">
    <location>
        <begin position="166"/>
        <end position="183"/>
    </location>
</feature>
<dbReference type="RefSeq" id="WP_307190552.1">
    <property type="nucleotide sequence ID" value="NZ_JAUSTZ010000001.1"/>
</dbReference>
<keyword evidence="3" id="KW-1185">Reference proteome</keyword>
<organism evidence="2 3">
    <name type="scientific">Metabacillus niabensis</name>
    <dbReference type="NCBI Taxonomy" id="324854"/>
    <lineage>
        <taxon>Bacteria</taxon>
        <taxon>Bacillati</taxon>
        <taxon>Bacillota</taxon>
        <taxon>Bacilli</taxon>
        <taxon>Bacillales</taxon>
        <taxon>Bacillaceae</taxon>
        <taxon>Metabacillus</taxon>
    </lineage>
</organism>
<evidence type="ECO:0000313" key="3">
    <source>
        <dbReference type="Proteomes" id="UP001232245"/>
    </source>
</evidence>
<evidence type="ECO:0000313" key="2">
    <source>
        <dbReference type="EMBL" id="MDQ0224315.1"/>
    </source>
</evidence>
<keyword evidence="1" id="KW-0472">Membrane</keyword>
<gene>
    <name evidence="2" type="ORF">J2S02_000637</name>
</gene>
<dbReference type="Proteomes" id="UP001232245">
    <property type="component" value="Unassembled WGS sequence"/>
</dbReference>